<dbReference type="InterPro" id="IPR050416">
    <property type="entry name" value="FAD-linked_Oxidoreductase"/>
</dbReference>
<dbReference type="PANTHER" id="PTHR42973">
    <property type="entry name" value="BINDING OXIDOREDUCTASE, PUTATIVE (AFU_ORTHOLOGUE AFUA_1G17690)-RELATED"/>
    <property type="match status" value="1"/>
</dbReference>
<dbReference type="Pfam" id="PF01565">
    <property type="entry name" value="FAD_binding_4"/>
    <property type="match status" value="1"/>
</dbReference>
<evidence type="ECO:0000313" key="6">
    <source>
        <dbReference type="EMBL" id="KAK7723265.1"/>
    </source>
</evidence>
<evidence type="ECO:0000256" key="1">
    <source>
        <dbReference type="ARBA" id="ARBA00005466"/>
    </source>
</evidence>
<evidence type="ECO:0000256" key="2">
    <source>
        <dbReference type="ARBA" id="ARBA00022630"/>
    </source>
</evidence>
<evidence type="ECO:0000313" key="7">
    <source>
        <dbReference type="Proteomes" id="UP001430848"/>
    </source>
</evidence>
<organism evidence="6 7">
    <name type="scientific">Diaporthe eres</name>
    <name type="common">Phomopsis oblonga</name>
    <dbReference type="NCBI Taxonomy" id="83184"/>
    <lineage>
        <taxon>Eukaryota</taxon>
        <taxon>Fungi</taxon>
        <taxon>Dikarya</taxon>
        <taxon>Ascomycota</taxon>
        <taxon>Pezizomycotina</taxon>
        <taxon>Sordariomycetes</taxon>
        <taxon>Sordariomycetidae</taxon>
        <taxon>Diaporthales</taxon>
        <taxon>Diaporthaceae</taxon>
        <taxon>Diaporthe</taxon>
        <taxon>Diaporthe eres species complex</taxon>
    </lineage>
</organism>
<evidence type="ECO:0000256" key="4">
    <source>
        <dbReference type="ARBA" id="ARBA00023002"/>
    </source>
</evidence>
<feature type="domain" description="FAD linked oxidase N-terminal" evidence="5">
    <location>
        <begin position="10"/>
        <end position="102"/>
    </location>
</feature>
<accession>A0ABR1P171</accession>
<proteinExistence type="inferred from homology"/>
<dbReference type="InterPro" id="IPR036318">
    <property type="entry name" value="FAD-bd_PCMH-like_sf"/>
</dbReference>
<comment type="similarity">
    <text evidence="1">Belongs to the oxygen-dependent FAD-linked oxidoreductase family.</text>
</comment>
<evidence type="ECO:0000259" key="5">
    <source>
        <dbReference type="Pfam" id="PF01565"/>
    </source>
</evidence>
<keyword evidence="4" id="KW-0560">Oxidoreductase</keyword>
<comment type="caution">
    <text evidence="6">The sequence shown here is derived from an EMBL/GenBank/DDBJ whole genome shotgun (WGS) entry which is preliminary data.</text>
</comment>
<dbReference type="Proteomes" id="UP001430848">
    <property type="component" value="Unassembled WGS sequence"/>
</dbReference>
<dbReference type="InterPro" id="IPR016169">
    <property type="entry name" value="FAD-bd_PCMH_sub2"/>
</dbReference>
<dbReference type="PANTHER" id="PTHR42973:SF54">
    <property type="entry name" value="FAD-BINDING PCMH-TYPE DOMAIN-CONTAINING PROTEIN"/>
    <property type="match status" value="1"/>
</dbReference>
<dbReference type="Gene3D" id="3.30.465.10">
    <property type="match status" value="1"/>
</dbReference>
<dbReference type="InterPro" id="IPR006094">
    <property type="entry name" value="Oxid_FAD_bind_N"/>
</dbReference>
<reference evidence="6 7" key="1">
    <citation type="submission" date="2024-02" db="EMBL/GenBank/DDBJ databases">
        <title>De novo assembly and annotation of 12 fungi associated with fruit tree decline syndrome in Ontario, Canada.</title>
        <authorList>
            <person name="Sulman M."/>
            <person name="Ellouze W."/>
            <person name="Ilyukhin E."/>
        </authorList>
    </citation>
    <scope>NUCLEOTIDE SEQUENCE [LARGE SCALE GENOMIC DNA]</scope>
    <source>
        <strain evidence="6 7">M169</strain>
    </source>
</reference>
<protein>
    <recommendedName>
        <fullName evidence="5">FAD linked oxidase N-terminal domain-containing protein</fullName>
    </recommendedName>
</protein>
<gene>
    <name evidence="6" type="ORF">SLS63_008918</name>
</gene>
<dbReference type="SUPFAM" id="SSF56176">
    <property type="entry name" value="FAD-binding/transporter-associated domain-like"/>
    <property type="match status" value="1"/>
</dbReference>
<dbReference type="EMBL" id="JAKNSF020000061">
    <property type="protein sequence ID" value="KAK7723265.1"/>
    <property type="molecule type" value="Genomic_DNA"/>
</dbReference>
<keyword evidence="3" id="KW-0274">FAD</keyword>
<name>A0ABR1P171_DIAER</name>
<sequence length="105" mass="10969">MPIPDAANIDSRGVLLASSGFDQLKLSEDKSTIEVGAGNKWGQVYEYLAHYKLTVVGGRAGLVGVPGFLLGGGISFFGNEYGWASANVVQYDCVLANGDIVSSTP</sequence>
<keyword evidence="2" id="KW-0285">Flavoprotein</keyword>
<evidence type="ECO:0000256" key="3">
    <source>
        <dbReference type="ARBA" id="ARBA00022827"/>
    </source>
</evidence>
<keyword evidence="7" id="KW-1185">Reference proteome</keyword>